<dbReference type="Proteomes" id="UP000311919">
    <property type="component" value="Unassembled WGS sequence"/>
</dbReference>
<gene>
    <name evidence="1" type="ORF">EWB00_001821</name>
</gene>
<evidence type="ECO:0000313" key="2">
    <source>
        <dbReference type="Proteomes" id="UP000311919"/>
    </source>
</evidence>
<keyword evidence="2" id="KW-1185">Reference proteome</keyword>
<organism evidence="1 2">
    <name type="scientific">Schistosoma japonicum</name>
    <name type="common">Blood fluke</name>
    <dbReference type="NCBI Taxonomy" id="6182"/>
    <lineage>
        <taxon>Eukaryota</taxon>
        <taxon>Metazoa</taxon>
        <taxon>Spiralia</taxon>
        <taxon>Lophotrochozoa</taxon>
        <taxon>Platyhelminthes</taxon>
        <taxon>Trematoda</taxon>
        <taxon>Digenea</taxon>
        <taxon>Strigeidida</taxon>
        <taxon>Schistosomatoidea</taxon>
        <taxon>Schistosomatidae</taxon>
        <taxon>Schistosoma</taxon>
    </lineage>
</organism>
<dbReference type="OrthoDB" id="9428032at2759"/>
<dbReference type="EMBL" id="SKCS01001519">
    <property type="protein sequence ID" value="TNN04544.1"/>
    <property type="molecule type" value="Genomic_DNA"/>
</dbReference>
<dbReference type="AlphaFoldDB" id="A0A4Z2CKJ5"/>
<sequence length="141" mass="16273">MRTKTSINSNSYQIRLKLFLYSTSQRQAAVFPLPRAAILCMLLHFNTLVCPYHTPICIATSRVIQCESKVVFPRNNDQLFLAIRSKRQDVWKPVFIYWDHSQDNQKSLDIAQEECATTPRSEVAIKANNQPDYLIPAFPRA</sequence>
<evidence type="ECO:0000313" key="1">
    <source>
        <dbReference type="EMBL" id="TNN04544.1"/>
    </source>
</evidence>
<name>A0A4Z2CKJ5_SCHJA</name>
<protein>
    <submittedName>
        <fullName evidence="1">Receptor-type tyrosine-protein phosphatase R</fullName>
    </submittedName>
</protein>
<reference evidence="1 2" key="1">
    <citation type="submission" date="2019-03" db="EMBL/GenBank/DDBJ databases">
        <title>An improved genome assembly of the fluke Schistosoma japonicum.</title>
        <authorList>
            <person name="Hu W."/>
            <person name="Luo F."/>
            <person name="Yin M."/>
            <person name="Mo X."/>
            <person name="Sun C."/>
            <person name="Wu Q."/>
            <person name="Zhu B."/>
            <person name="Xiang M."/>
            <person name="Wang J."/>
            <person name="Wang Y."/>
            <person name="Zhang T."/>
            <person name="Xu B."/>
            <person name="Zheng H."/>
            <person name="Feng Z."/>
        </authorList>
    </citation>
    <scope>NUCLEOTIDE SEQUENCE [LARGE SCALE GENOMIC DNA]</scope>
    <source>
        <strain evidence="1">HuSjv2</strain>
        <tissue evidence="1">Worms</tissue>
    </source>
</reference>
<keyword evidence="1" id="KW-0675">Receptor</keyword>
<proteinExistence type="predicted"/>
<accession>A0A4Z2CKJ5</accession>
<comment type="caution">
    <text evidence="1">The sequence shown here is derived from an EMBL/GenBank/DDBJ whole genome shotgun (WGS) entry which is preliminary data.</text>
</comment>